<dbReference type="AlphaFoldDB" id="A0A0F9DI19"/>
<organism evidence="1">
    <name type="scientific">marine sediment metagenome</name>
    <dbReference type="NCBI Taxonomy" id="412755"/>
    <lineage>
        <taxon>unclassified sequences</taxon>
        <taxon>metagenomes</taxon>
        <taxon>ecological metagenomes</taxon>
    </lineage>
</organism>
<dbReference type="Pfam" id="PF05258">
    <property type="entry name" value="DciA"/>
    <property type="match status" value="1"/>
</dbReference>
<name>A0A0F9DI19_9ZZZZ</name>
<protein>
    <recommendedName>
        <fullName evidence="2">DUF721 domain-containing protein</fullName>
    </recommendedName>
</protein>
<gene>
    <name evidence="1" type="ORF">LCGC14_2486170</name>
</gene>
<evidence type="ECO:0008006" key="2">
    <source>
        <dbReference type="Google" id="ProtNLM"/>
    </source>
</evidence>
<dbReference type="InterPro" id="IPR007922">
    <property type="entry name" value="DciA-like"/>
</dbReference>
<comment type="caution">
    <text evidence="1">The sequence shown here is derived from an EMBL/GenBank/DDBJ whole genome shotgun (WGS) entry which is preliminary data.</text>
</comment>
<dbReference type="EMBL" id="LAZR01039283">
    <property type="protein sequence ID" value="KKL17376.1"/>
    <property type="molecule type" value="Genomic_DNA"/>
</dbReference>
<sequence>MDDTQLRTIWQQRQYGRRISPLSESLGVLMKHQLKRRVRQLSELACIWDSTIPAPIQDHTAMDSFQRGVLTVLVDSASHRFHLQNLLRGGATKAIQQRFSGALNKIRLVPGQFYSIDLETGQKRYQF</sequence>
<reference evidence="1" key="1">
    <citation type="journal article" date="2015" name="Nature">
        <title>Complex archaea that bridge the gap between prokaryotes and eukaryotes.</title>
        <authorList>
            <person name="Spang A."/>
            <person name="Saw J.H."/>
            <person name="Jorgensen S.L."/>
            <person name="Zaremba-Niedzwiedzka K."/>
            <person name="Martijn J."/>
            <person name="Lind A.E."/>
            <person name="van Eijk R."/>
            <person name="Schleper C."/>
            <person name="Guy L."/>
            <person name="Ettema T.J."/>
        </authorList>
    </citation>
    <scope>NUCLEOTIDE SEQUENCE</scope>
</reference>
<accession>A0A0F9DI19</accession>
<proteinExistence type="predicted"/>
<evidence type="ECO:0000313" key="1">
    <source>
        <dbReference type="EMBL" id="KKL17376.1"/>
    </source>
</evidence>